<keyword evidence="5" id="KW-0067">ATP-binding</keyword>
<evidence type="ECO:0000256" key="1">
    <source>
        <dbReference type="ARBA" id="ARBA00022527"/>
    </source>
</evidence>
<dbReference type="PANTHER" id="PTHR24345:SF0">
    <property type="entry name" value="CELL CYCLE SERINE_THREONINE-PROTEIN KINASE CDC5_MSD2"/>
    <property type="match status" value="1"/>
</dbReference>
<evidence type="ECO:0000313" key="7">
    <source>
        <dbReference type="EMBL" id="EGR33543.1"/>
    </source>
</evidence>
<dbReference type="Gene3D" id="1.10.510.10">
    <property type="entry name" value="Transferase(Phosphotransferase) domain 1"/>
    <property type="match status" value="1"/>
</dbReference>
<reference evidence="7 8" key="1">
    <citation type="submission" date="2011-07" db="EMBL/GenBank/DDBJ databases">
        <authorList>
            <person name="Coyne R."/>
            <person name="Brami D."/>
            <person name="Johnson J."/>
            <person name="Hostetler J."/>
            <person name="Hannick L."/>
            <person name="Clark T."/>
            <person name="Cassidy-Hanley D."/>
            <person name="Inman J."/>
        </authorList>
    </citation>
    <scope>NUCLEOTIDE SEQUENCE [LARGE SCALE GENOMIC DNA]</scope>
    <source>
        <strain evidence="7 8">G5</strain>
    </source>
</reference>
<keyword evidence="2 7" id="KW-0808">Transferase</keyword>
<dbReference type="InParanoid" id="G0QML0"/>
<dbReference type="GO" id="GO:0004707">
    <property type="term" value="F:MAP kinase activity"/>
    <property type="evidence" value="ECO:0007669"/>
    <property type="project" value="UniProtKB-EC"/>
</dbReference>
<dbReference type="SUPFAM" id="SSF56112">
    <property type="entry name" value="Protein kinase-like (PK-like)"/>
    <property type="match status" value="1"/>
</dbReference>
<organism evidence="7 8">
    <name type="scientific">Ichthyophthirius multifiliis</name>
    <name type="common">White spot disease agent</name>
    <name type="synonym">Ich</name>
    <dbReference type="NCBI Taxonomy" id="5932"/>
    <lineage>
        <taxon>Eukaryota</taxon>
        <taxon>Sar</taxon>
        <taxon>Alveolata</taxon>
        <taxon>Ciliophora</taxon>
        <taxon>Intramacronucleata</taxon>
        <taxon>Oligohymenophorea</taxon>
        <taxon>Hymenostomatida</taxon>
        <taxon>Ophryoglenina</taxon>
        <taxon>Ichthyophthirius</taxon>
    </lineage>
</organism>
<keyword evidence="8" id="KW-1185">Reference proteome</keyword>
<keyword evidence="4 7" id="KW-0418">Kinase</keyword>
<dbReference type="GO" id="GO:0005634">
    <property type="term" value="C:nucleus"/>
    <property type="evidence" value="ECO:0007669"/>
    <property type="project" value="TreeGrafter"/>
</dbReference>
<dbReference type="PROSITE" id="PS00108">
    <property type="entry name" value="PROTEIN_KINASE_ST"/>
    <property type="match status" value="1"/>
</dbReference>
<dbReference type="RefSeq" id="XP_004037529.1">
    <property type="nucleotide sequence ID" value="XM_004037481.1"/>
</dbReference>
<dbReference type="InterPro" id="IPR000719">
    <property type="entry name" value="Prot_kinase_dom"/>
</dbReference>
<evidence type="ECO:0000256" key="2">
    <source>
        <dbReference type="ARBA" id="ARBA00022679"/>
    </source>
</evidence>
<dbReference type="OMA" id="ENFRYPW"/>
<dbReference type="OrthoDB" id="312177at2759"/>
<keyword evidence="3" id="KW-0547">Nucleotide-binding</keyword>
<proteinExistence type="predicted"/>
<protein>
    <submittedName>
        <fullName evidence="7">Protein kinase domain protein</fullName>
        <ecNumber evidence="7">2.7.11.24</ecNumber>
    </submittedName>
</protein>
<evidence type="ECO:0000259" key="6">
    <source>
        <dbReference type="PROSITE" id="PS50011"/>
    </source>
</evidence>
<evidence type="ECO:0000256" key="5">
    <source>
        <dbReference type="ARBA" id="ARBA00022840"/>
    </source>
</evidence>
<dbReference type="EMBL" id="GL983426">
    <property type="protein sequence ID" value="EGR33543.1"/>
    <property type="molecule type" value="Genomic_DNA"/>
</dbReference>
<keyword evidence="1" id="KW-0723">Serine/threonine-protein kinase</keyword>
<dbReference type="GeneID" id="14909724"/>
<evidence type="ECO:0000256" key="4">
    <source>
        <dbReference type="ARBA" id="ARBA00022777"/>
    </source>
</evidence>
<evidence type="ECO:0000313" key="8">
    <source>
        <dbReference type="Proteomes" id="UP000008983"/>
    </source>
</evidence>
<sequence>MAKGLSFLHSQNIIHRDLKPENLLLAQNLELKIADFGTSRYFKESELLKSSLGTITYIAPEIVLDKGYDKSVDIWSLGCIFHEMFCLTPYPLFYGNSTQEVIEQILQFKDYKNLQEKSVKGKIGEIISLCLKKKPQDRIPLEKLIEQLEKLNIEYISK</sequence>
<dbReference type="InterPro" id="IPR008271">
    <property type="entry name" value="Ser/Thr_kinase_AS"/>
</dbReference>
<evidence type="ECO:0000256" key="3">
    <source>
        <dbReference type="ARBA" id="ARBA00022741"/>
    </source>
</evidence>
<dbReference type="PROSITE" id="PS50011">
    <property type="entry name" value="PROTEIN_KINASE_DOM"/>
    <property type="match status" value="1"/>
</dbReference>
<dbReference type="AlphaFoldDB" id="G0QML0"/>
<dbReference type="EC" id="2.7.11.24" evidence="7"/>
<feature type="domain" description="Protein kinase" evidence="6">
    <location>
        <begin position="1"/>
        <end position="156"/>
    </location>
</feature>
<dbReference type="GO" id="GO:0005524">
    <property type="term" value="F:ATP binding"/>
    <property type="evidence" value="ECO:0007669"/>
    <property type="project" value="UniProtKB-KW"/>
</dbReference>
<dbReference type="eggNOG" id="KOG0594">
    <property type="taxonomic scope" value="Eukaryota"/>
</dbReference>
<dbReference type="PANTHER" id="PTHR24345">
    <property type="entry name" value="SERINE/THREONINE-PROTEIN KINASE PLK"/>
    <property type="match status" value="1"/>
</dbReference>
<dbReference type="STRING" id="857967.G0QML0"/>
<dbReference type="SMART" id="SM00220">
    <property type="entry name" value="S_TKc"/>
    <property type="match status" value="1"/>
</dbReference>
<dbReference type="Proteomes" id="UP000008983">
    <property type="component" value="Unassembled WGS sequence"/>
</dbReference>
<gene>
    <name evidence="7" type="ORF">IMG5_049800</name>
</gene>
<dbReference type="InterPro" id="IPR011009">
    <property type="entry name" value="Kinase-like_dom_sf"/>
</dbReference>
<name>G0QML0_ICHMU</name>
<dbReference type="Pfam" id="PF00069">
    <property type="entry name" value="Pkinase"/>
    <property type="match status" value="1"/>
</dbReference>
<accession>G0QML0</accession>